<organism evidence="1 2">
    <name type="scientific">Cucurbitaria berberidis CBS 394.84</name>
    <dbReference type="NCBI Taxonomy" id="1168544"/>
    <lineage>
        <taxon>Eukaryota</taxon>
        <taxon>Fungi</taxon>
        <taxon>Dikarya</taxon>
        <taxon>Ascomycota</taxon>
        <taxon>Pezizomycotina</taxon>
        <taxon>Dothideomycetes</taxon>
        <taxon>Pleosporomycetidae</taxon>
        <taxon>Pleosporales</taxon>
        <taxon>Pleosporineae</taxon>
        <taxon>Cucurbitariaceae</taxon>
        <taxon>Cucurbitaria</taxon>
    </lineage>
</organism>
<sequence length="137" mass="15935">MFLSSRFTAACNTAETFRLRELSSLLPLRFINRIRRLLVTYSGLDTYTRIGPVMRPYASLEVLYIGMVDWWSNRMVKRLVRKGNPKTGSVAQKIADVVAETEAEETDDDEETEEHLSKRVAVRERRRIVEVEVRLDE</sequence>
<name>A0A9P4GG89_9PLEO</name>
<dbReference type="GeneID" id="63850509"/>
<dbReference type="AlphaFoldDB" id="A0A9P4GG89"/>
<accession>A0A9P4GG89</accession>
<gene>
    <name evidence="1" type="ORF">K460DRAFT_365852</name>
</gene>
<proteinExistence type="predicted"/>
<dbReference type="RefSeq" id="XP_040787469.1">
    <property type="nucleotide sequence ID" value="XM_040933258.1"/>
</dbReference>
<protein>
    <submittedName>
        <fullName evidence="1">Uncharacterized protein</fullName>
    </submittedName>
</protein>
<dbReference type="OrthoDB" id="3473305at2759"/>
<dbReference type="EMBL" id="ML976616">
    <property type="protein sequence ID" value="KAF1844906.1"/>
    <property type="molecule type" value="Genomic_DNA"/>
</dbReference>
<comment type="caution">
    <text evidence="1">The sequence shown here is derived from an EMBL/GenBank/DDBJ whole genome shotgun (WGS) entry which is preliminary data.</text>
</comment>
<dbReference type="Proteomes" id="UP000800039">
    <property type="component" value="Unassembled WGS sequence"/>
</dbReference>
<reference evidence="1" key="1">
    <citation type="submission" date="2020-01" db="EMBL/GenBank/DDBJ databases">
        <authorList>
            <consortium name="DOE Joint Genome Institute"/>
            <person name="Haridas S."/>
            <person name="Albert R."/>
            <person name="Binder M."/>
            <person name="Bloem J."/>
            <person name="Labutti K."/>
            <person name="Salamov A."/>
            <person name="Andreopoulos B."/>
            <person name="Baker S.E."/>
            <person name="Barry K."/>
            <person name="Bills G."/>
            <person name="Bluhm B.H."/>
            <person name="Cannon C."/>
            <person name="Castanera R."/>
            <person name="Culley D.E."/>
            <person name="Daum C."/>
            <person name="Ezra D."/>
            <person name="Gonzalez J.B."/>
            <person name="Henrissat B."/>
            <person name="Kuo A."/>
            <person name="Liang C."/>
            <person name="Lipzen A."/>
            <person name="Lutzoni F."/>
            <person name="Magnuson J."/>
            <person name="Mondo S."/>
            <person name="Nolan M."/>
            <person name="Ohm R."/>
            <person name="Pangilinan J."/>
            <person name="Park H.-J."/>
            <person name="Ramirez L."/>
            <person name="Alfaro M."/>
            <person name="Sun H."/>
            <person name="Tritt A."/>
            <person name="Yoshinaga Y."/>
            <person name="Zwiers L.-H."/>
            <person name="Turgeon B.G."/>
            <person name="Goodwin S.B."/>
            <person name="Spatafora J.W."/>
            <person name="Crous P.W."/>
            <person name="Grigoriev I.V."/>
        </authorList>
    </citation>
    <scope>NUCLEOTIDE SEQUENCE</scope>
    <source>
        <strain evidence="1">CBS 394.84</strain>
    </source>
</reference>
<evidence type="ECO:0000313" key="1">
    <source>
        <dbReference type="EMBL" id="KAF1844906.1"/>
    </source>
</evidence>
<keyword evidence="2" id="KW-1185">Reference proteome</keyword>
<evidence type="ECO:0000313" key="2">
    <source>
        <dbReference type="Proteomes" id="UP000800039"/>
    </source>
</evidence>